<dbReference type="EMBL" id="VXMH01000005">
    <property type="protein sequence ID" value="MYC93442.1"/>
    <property type="molecule type" value="Genomic_DNA"/>
</dbReference>
<proteinExistence type="predicted"/>
<sequence length="528" mass="59103">MFAIGICYLNGWAMAAADGARKEQAEWPPHPDRVFMALAAAWFETGENPGEGEALRWLETLSPPGIASSGYTTRRSVVSYVPVNDTRVSRQAPRGNDLRKLKGAGLAVLPEHRSRQPRSFPVAIPYDPNVYLVWPEIELGEHRAALERLTAKVTHVGHSASFVQAWVVENGDIRPTWEPVEGIATHRMRVFSTGRLEDLTLTCNRANVEEYADLKARSDALRGTRNKEMREEKRRLDSVIVERFGAHAPVSLRPVPTRWQGYGRPVKNGSLERQGSVFDPNLLVLTVRGRRVPLATTLKLTQALRGVLMDCCPQQPPPEWFSGHRLSGTPSTKPHMALLPLPFAGDQYADGRVMGLALALPRSLDVEEARNCLGAFLYSAETGLPREHRLFDGRWFECRIELETRERIPKNLNAETWTRASRVWASVTPVVLNRHFKGKDKWAQAAESVKDACRHIGLPRPRELMLQPVSWVEGAPHAREYPQMTRKGDGGRQSHAHAVMIFDEPVQGPVVVGAGRFRGYGLCRPMDN</sequence>
<protein>
    <submittedName>
        <fullName evidence="1">Type I-U CRISPR-associated protein Cas5/Cas6</fullName>
    </submittedName>
</protein>
<dbReference type="AlphaFoldDB" id="A0A6B1D1T9"/>
<reference evidence="1" key="1">
    <citation type="submission" date="2019-09" db="EMBL/GenBank/DDBJ databases">
        <title>Characterisation of the sponge microbiome using genome-centric metagenomics.</title>
        <authorList>
            <person name="Engelberts J.P."/>
            <person name="Robbins S.J."/>
            <person name="De Goeij J.M."/>
            <person name="Aranda M."/>
            <person name="Bell S.C."/>
            <person name="Webster N.S."/>
        </authorList>
    </citation>
    <scope>NUCLEOTIDE SEQUENCE</scope>
    <source>
        <strain evidence="1">SB0661_bin_32</strain>
    </source>
</reference>
<dbReference type="NCBIfam" id="TIGR02165">
    <property type="entry name" value="cas5_6_GSU0054"/>
    <property type="match status" value="1"/>
</dbReference>
<evidence type="ECO:0000313" key="1">
    <source>
        <dbReference type="EMBL" id="MYC93442.1"/>
    </source>
</evidence>
<comment type="caution">
    <text evidence="1">The sequence shown here is derived from an EMBL/GenBank/DDBJ whole genome shotgun (WGS) entry which is preliminary data.</text>
</comment>
<gene>
    <name evidence="1" type="primary">cas5u6u</name>
    <name evidence="1" type="ORF">F4X14_00595</name>
</gene>
<organism evidence="1">
    <name type="scientific">Caldilineaceae bacterium SB0661_bin_32</name>
    <dbReference type="NCBI Taxonomy" id="2605255"/>
    <lineage>
        <taxon>Bacteria</taxon>
        <taxon>Bacillati</taxon>
        <taxon>Chloroflexota</taxon>
        <taxon>Caldilineae</taxon>
        <taxon>Caldilineales</taxon>
        <taxon>Caldilineaceae</taxon>
    </lineage>
</organism>
<accession>A0A6B1D1T9</accession>
<name>A0A6B1D1T9_9CHLR</name>
<dbReference type="InterPro" id="IPR019089">
    <property type="entry name" value="Cas_GSU0054"/>
</dbReference>
<dbReference type="Pfam" id="PF09609">
    <property type="entry name" value="Cas_GSU0054"/>
    <property type="match status" value="2"/>
</dbReference>